<accession>A0ACC2GB16</accession>
<dbReference type="EMBL" id="CM055742">
    <property type="protein sequence ID" value="KAJ8000772.1"/>
    <property type="molecule type" value="Genomic_DNA"/>
</dbReference>
<sequence length="99" mass="11133">MIVKTIYMDQIHEYAIVEDTRASQVQKKCPLVSQKLMDLGRRDKERAGRIGPRKEPARHRGGGLGRVTRLQARPVRVNEVLLRAITRESVRDGSDSGGP</sequence>
<keyword evidence="2" id="KW-1185">Reference proteome</keyword>
<protein>
    <submittedName>
        <fullName evidence="1">Uncharacterized protein</fullName>
    </submittedName>
</protein>
<dbReference type="Proteomes" id="UP001157502">
    <property type="component" value="Chromosome 15"/>
</dbReference>
<comment type="caution">
    <text evidence="1">The sequence shown here is derived from an EMBL/GenBank/DDBJ whole genome shotgun (WGS) entry which is preliminary data.</text>
</comment>
<organism evidence="1 2">
    <name type="scientific">Dallia pectoralis</name>
    <name type="common">Alaska blackfish</name>
    <dbReference type="NCBI Taxonomy" id="75939"/>
    <lineage>
        <taxon>Eukaryota</taxon>
        <taxon>Metazoa</taxon>
        <taxon>Chordata</taxon>
        <taxon>Craniata</taxon>
        <taxon>Vertebrata</taxon>
        <taxon>Euteleostomi</taxon>
        <taxon>Actinopterygii</taxon>
        <taxon>Neopterygii</taxon>
        <taxon>Teleostei</taxon>
        <taxon>Protacanthopterygii</taxon>
        <taxon>Esociformes</taxon>
        <taxon>Umbridae</taxon>
        <taxon>Dallia</taxon>
    </lineage>
</organism>
<name>A0ACC2GB16_DALPE</name>
<evidence type="ECO:0000313" key="1">
    <source>
        <dbReference type="EMBL" id="KAJ8000772.1"/>
    </source>
</evidence>
<gene>
    <name evidence="1" type="ORF">DPEC_G00183800</name>
</gene>
<evidence type="ECO:0000313" key="2">
    <source>
        <dbReference type="Proteomes" id="UP001157502"/>
    </source>
</evidence>
<proteinExistence type="predicted"/>
<reference evidence="1" key="1">
    <citation type="submission" date="2021-05" db="EMBL/GenBank/DDBJ databases">
        <authorList>
            <person name="Pan Q."/>
            <person name="Jouanno E."/>
            <person name="Zahm M."/>
            <person name="Klopp C."/>
            <person name="Cabau C."/>
            <person name="Louis A."/>
            <person name="Berthelot C."/>
            <person name="Parey E."/>
            <person name="Roest Crollius H."/>
            <person name="Montfort J."/>
            <person name="Robinson-Rechavi M."/>
            <person name="Bouchez O."/>
            <person name="Lampietro C."/>
            <person name="Lopez Roques C."/>
            <person name="Donnadieu C."/>
            <person name="Postlethwait J."/>
            <person name="Bobe J."/>
            <person name="Dillon D."/>
            <person name="Chandos A."/>
            <person name="von Hippel F."/>
            <person name="Guiguen Y."/>
        </authorList>
    </citation>
    <scope>NUCLEOTIDE SEQUENCE</scope>
    <source>
        <strain evidence="1">YG-Jan2019</strain>
    </source>
</reference>